<accession>A0A3E2H1E5</accession>
<feature type="non-terminal residue" evidence="2">
    <location>
        <position position="1"/>
    </location>
</feature>
<gene>
    <name evidence="2" type="ORF">B7463_g9227</name>
</gene>
<proteinExistence type="predicted"/>
<dbReference type="EMBL" id="NCSJ02000222">
    <property type="protein sequence ID" value="RFU27117.1"/>
    <property type="molecule type" value="Genomic_DNA"/>
</dbReference>
<feature type="compositionally biased region" description="Basic and acidic residues" evidence="1">
    <location>
        <begin position="73"/>
        <end position="87"/>
    </location>
</feature>
<feature type="non-terminal residue" evidence="2">
    <location>
        <position position="87"/>
    </location>
</feature>
<comment type="caution">
    <text evidence="2">The sequence shown here is derived from an EMBL/GenBank/DDBJ whole genome shotgun (WGS) entry which is preliminary data.</text>
</comment>
<dbReference type="Proteomes" id="UP000258309">
    <property type="component" value="Unassembled WGS sequence"/>
</dbReference>
<protein>
    <submittedName>
        <fullName evidence="2">Uncharacterized protein</fullName>
    </submittedName>
</protein>
<evidence type="ECO:0000313" key="2">
    <source>
        <dbReference type="EMBL" id="RFU27117.1"/>
    </source>
</evidence>
<sequence>MITPRLCPFRPNAAAAEEKKYRELKSRILGAENGDSRRSSSSAVTLGLPRPEASHLLPRSEWAKSPLSPGWDQCERRNGIPPRDDAG</sequence>
<organism evidence="2 3">
    <name type="scientific">Scytalidium lignicola</name>
    <name type="common">Hyphomycete</name>
    <dbReference type="NCBI Taxonomy" id="5539"/>
    <lineage>
        <taxon>Eukaryota</taxon>
        <taxon>Fungi</taxon>
        <taxon>Dikarya</taxon>
        <taxon>Ascomycota</taxon>
        <taxon>Pezizomycotina</taxon>
        <taxon>Leotiomycetes</taxon>
        <taxon>Leotiomycetes incertae sedis</taxon>
        <taxon>Scytalidium</taxon>
    </lineage>
</organism>
<feature type="region of interest" description="Disordered" evidence="1">
    <location>
        <begin position="28"/>
        <end position="87"/>
    </location>
</feature>
<evidence type="ECO:0000313" key="3">
    <source>
        <dbReference type="Proteomes" id="UP000258309"/>
    </source>
</evidence>
<name>A0A3E2H1E5_SCYLI</name>
<dbReference type="AlphaFoldDB" id="A0A3E2H1E5"/>
<keyword evidence="3" id="KW-1185">Reference proteome</keyword>
<evidence type="ECO:0000256" key="1">
    <source>
        <dbReference type="SAM" id="MobiDB-lite"/>
    </source>
</evidence>
<reference evidence="2 3" key="1">
    <citation type="submission" date="2018-05" db="EMBL/GenBank/DDBJ databases">
        <title>Draft genome sequence of Scytalidium lignicola DSM 105466, a ubiquitous saprotrophic fungus.</title>
        <authorList>
            <person name="Buettner E."/>
            <person name="Gebauer A.M."/>
            <person name="Hofrichter M."/>
            <person name="Liers C."/>
            <person name="Kellner H."/>
        </authorList>
    </citation>
    <scope>NUCLEOTIDE SEQUENCE [LARGE SCALE GENOMIC DNA]</scope>
    <source>
        <strain evidence="2 3">DSM 105466</strain>
    </source>
</reference>